<accession>A0A963Z2R9</accession>
<organism evidence="7 8">
    <name type="scientific">Acidisoma cellulosilyticum</name>
    <dbReference type="NCBI Taxonomy" id="2802395"/>
    <lineage>
        <taxon>Bacteria</taxon>
        <taxon>Pseudomonadati</taxon>
        <taxon>Pseudomonadota</taxon>
        <taxon>Alphaproteobacteria</taxon>
        <taxon>Acetobacterales</taxon>
        <taxon>Acidocellaceae</taxon>
        <taxon>Acidisoma</taxon>
    </lineage>
</organism>
<evidence type="ECO:0000256" key="1">
    <source>
        <dbReference type="ARBA" id="ARBA00010466"/>
    </source>
</evidence>
<evidence type="ECO:0000313" key="7">
    <source>
        <dbReference type="EMBL" id="MCB8880887.1"/>
    </source>
</evidence>
<dbReference type="PANTHER" id="PTHR34294:SF12">
    <property type="entry name" value="SUGAR-BINDING TRANSCRIPTIONAL REGULATOR"/>
    <property type="match status" value="1"/>
</dbReference>
<evidence type="ECO:0000256" key="5">
    <source>
        <dbReference type="SAM" id="MobiDB-lite"/>
    </source>
</evidence>
<comment type="similarity">
    <text evidence="1">Belongs to the SorC transcriptional regulatory family.</text>
</comment>
<dbReference type="InterPro" id="IPR036388">
    <property type="entry name" value="WH-like_DNA-bd_sf"/>
</dbReference>
<proteinExistence type="inferred from homology"/>
<dbReference type="RefSeq" id="WP_227307535.1">
    <property type="nucleotide sequence ID" value="NZ_JAESVA010000003.1"/>
</dbReference>
<dbReference type="Pfam" id="PF04198">
    <property type="entry name" value="Sugar-bind"/>
    <property type="match status" value="1"/>
</dbReference>
<dbReference type="InterPro" id="IPR037171">
    <property type="entry name" value="NagB/RpiA_transferase-like"/>
</dbReference>
<evidence type="ECO:0000256" key="4">
    <source>
        <dbReference type="ARBA" id="ARBA00023163"/>
    </source>
</evidence>
<dbReference type="SUPFAM" id="SSF100950">
    <property type="entry name" value="NagB/RpiA/CoA transferase-like"/>
    <property type="match status" value="1"/>
</dbReference>
<feature type="region of interest" description="Disordered" evidence="5">
    <location>
        <begin position="322"/>
        <end position="343"/>
    </location>
</feature>
<dbReference type="PANTHER" id="PTHR34294">
    <property type="entry name" value="TRANSCRIPTIONAL REGULATOR-RELATED"/>
    <property type="match status" value="1"/>
</dbReference>
<evidence type="ECO:0000313" key="8">
    <source>
        <dbReference type="Proteomes" id="UP000721844"/>
    </source>
</evidence>
<dbReference type="InterPro" id="IPR051054">
    <property type="entry name" value="SorC_transcr_regulators"/>
</dbReference>
<evidence type="ECO:0000256" key="2">
    <source>
        <dbReference type="ARBA" id="ARBA00023015"/>
    </source>
</evidence>
<sequence>MLQRPDEKDAELDVMTEIAALYYADQVTQEELSQRFGMSRAKIGRLLKRAREEGIVEIRVRPHPGVAGEIEKEFIRRFGIDRLIVAVDHRDQETQRQAVASLVAAHLTRVLRDGMIVAVGMGRNVGAVADGVVTPPNQRSVTFVSAIGGSLRAGEIMNSDHICRRLAARFGGESETLYAPALVETPAIRDVLLQNDTVRQTLDRARRADIAIIGVGDLSEDSNMVRMGWFTPQEVTEARLAGTIGDMMGYDFFDIQGQPSGRPLHGRIMGLTTSELRRIPNVVAIASESTKAAGILGALRTGAINTLATSLSNAHTVLSLDDATRSRQPAAPLPAAGSPHPAH</sequence>
<gene>
    <name evidence="7" type="ORF">ACELLULO517_11635</name>
</gene>
<dbReference type="GO" id="GO:0030246">
    <property type="term" value="F:carbohydrate binding"/>
    <property type="evidence" value="ECO:0007669"/>
    <property type="project" value="InterPro"/>
</dbReference>
<dbReference type="AlphaFoldDB" id="A0A963Z2R9"/>
<keyword evidence="4" id="KW-0804">Transcription</keyword>
<keyword evidence="8" id="KW-1185">Reference proteome</keyword>
<dbReference type="EMBL" id="JAESVA010000003">
    <property type="protein sequence ID" value="MCB8880887.1"/>
    <property type="molecule type" value="Genomic_DNA"/>
</dbReference>
<reference evidence="7 8" key="1">
    <citation type="journal article" date="2021" name="Microorganisms">
        <title>Acidisoma silvae sp. nov. and Acidisomacellulosilytica sp. nov., Two Acidophilic Bacteria Isolated from Decaying Wood, Hydrolyzing Cellulose and Producing Poly-3-hydroxybutyrate.</title>
        <authorList>
            <person name="Mieszkin S."/>
            <person name="Pouder E."/>
            <person name="Uroz S."/>
            <person name="Simon-Colin C."/>
            <person name="Alain K."/>
        </authorList>
    </citation>
    <scope>NUCLEOTIDE SEQUENCE [LARGE SCALE GENOMIC DNA]</scope>
    <source>
        <strain evidence="7 8">HW T5.17</strain>
    </source>
</reference>
<dbReference type="Gene3D" id="1.10.10.10">
    <property type="entry name" value="Winged helix-like DNA-binding domain superfamily/Winged helix DNA-binding domain"/>
    <property type="match status" value="1"/>
</dbReference>
<protein>
    <submittedName>
        <fullName evidence="7">Sugar-binding transcriptional regulator</fullName>
    </submittedName>
</protein>
<name>A0A963Z2R9_9PROT</name>
<feature type="domain" description="Sugar-binding" evidence="6">
    <location>
        <begin position="69"/>
        <end position="319"/>
    </location>
</feature>
<keyword evidence="3" id="KW-0238">DNA-binding</keyword>
<evidence type="ECO:0000259" key="6">
    <source>
        <dbReference type="Pfam" id="PF04198"/>
    </source>
</evidence>
<dbReference type="Gene3D" id="3.40.50.1360">
    <property type="match status" value="1"/>
</dbReference>
<dbReference type="InterPro" id="IPR007324">
    <property type="entry name" value="Sugar-bd_dom_put"/>
</dbReference>
<dbReference type="Proteomes" id="UP000721844">
    <property type="component" value="Unassembled WGS sequence"/>
</dbReference>
<dbReference type="GO" id="GO:0003677">
    <property type="term" value="F:DNA binding"/>
    <property type="evidence" value="ECO:0007669"/>
    <property type="project" value="UniProtKB-KW"/>
</dbReference>
<comment type="caution">
    <text evidence="7">The sequence shown here is derived from an EMBL/GenBank/DDBJ whole genome shotgun (WGS) entry which is preliminary data.</text>
</comment>
<keyword evidence="2" id="KW-0805">Transcription regulation</keyword>
<evidence type="ECO:0000256" key="3">
    <source>
        <dbReference type="ARBA" id="ARBA00023125"/>
    </source>
</evidence>